<reference evidence="21 23" key="1">
    <citation type="journal article" date="2020" name="bioRxiv">
        <title>Sequence and annotation of 42 cannabis genomes reveals extensive copy number variation in cannabinoid synthesis and pathogen resistance genes.</title>
        <authorList>
            <person name="Mckernan K.J."/>
            <person name="Helbert Y."/>
            <person name="Kane L.T."/>
            <person name="Ebling H."/>
            <person name="Zhang L."/>
            <person name="Liu B."/>
            <person name="Eaton Z."/>
            <person name="Mclaughlin S."/>
            <person name="Kingan S."/>
            <person name="Baybayan P."/>
            <person name="Concepcion G."/>
            <person name="Jordan M."/>
            <person name="Riva A."/>
            <person name="Barbazuk W."/>
            <person name="Harkins T."/>
        </authorList>
    </citation>
    <scope>NUCLEOTIDE SEQUENCE [LARGE SCALE GENOMIC DNA]</scope>
    <source>
        <strain evidence="23">cv. Jamaican Lion 4</strain>
        <strain evidence="21">Father</strain>
        <tissue evidence="21">Leaf</tissue>
    </source>
</reference>
<dbReference type="OrthoDB" id="2113341at2759"/>
<dbReference type="SUPFAM" id="SSF48113">
    <property type="entry name" value="Heme-dependent peroxidases"/>
    <property type="match status" value="1"/>
</dbReference>
<name>A0A7J6EE77_CANSA</name>
<dbReference type="FunFam" id="1.10.520.10:FF:000008">
    <property type="entry name" value="Peroxidase"/>
    <property type="match status" value="1"/>
</dbReference>
<feature type="disulfide bond" evidence="18">
    <location>
        <begin position="200"/>
        <end position="232"/>
    </location>
</feature>
<evidence type="ECO:0000313" key="23">
    <source>
        <dbReference type="Proteomes" id="UP000583929"/>
    </source>
</evidence>
<sequence length="326" mass="36270">MVFPPLLLILLLSIINPFVYVESKLSLGYYNKTCPDFEKIIRETVTAKQISNPTTAAGTLRLFFHDCMVEGCDASVLISSNHAKDTERDADLNLSLSGDAFDVIVRAKTALELSCPGIVSCSDILAQTTRDLIIMVGGPFYKVRLGRKDGMVSKASLVEGNIPRVNDTVDQMIKLFESNGFTVQEMVALTGAHTIGFSHCKEFADRLFHFSKTNSTDPDIHPLFAAALKITCENYTRDHGMSAFNDVMTPGKFDNMYYKNLKKGLGLLSSDNAMLKDPRTKPIVELYATDQKRFFDAFSHAMEKLAVHKVKTGRKGEVRRKCDAFN</sequence>
<feature type="disulfide bond" evidence="18">
    <location>
        <begin position="34"/>
        <end position="115"/>
    </location>
</feature>
<feature type="signal peptide" evidence="19">
    <location>
        <begin position="1"/>
        <end position="21"/>
    </location>
</feature>
<evidence type="ECO:0000256" key="6">
    <source>
        <dbReference type="ARBA" id="ARBA00022559"/>
    </source>
</evidence>
<evidence type="ECO:0000256" key="14">
    <source>
        <dbReference type="PIRSR" id="PIRSR600823-1"/>
    </source>
</evidence>
<comment type="function">
    <text evidence="2">Removal of H(2)O(2), oxidation of toxic reductants, biosynthesis and degradation of lignin, suberization, auxin catabolism, response to environmental stresses such as wounding, pathogen attack and oxidative stress. These functions might be dependent on each isozyme/isoform in each plant tissue.</text>
</comment>
<dbReference type="EMBL" id="JAATIQ010000423">
    <property type="protein sequence ID" value="KAF4356757.1"/>
    <property type="molecule type" value="Genomic_DNA"/>
</dbReference>
<evidence type="ECO:0000256" key="8">
    <source>
        <dbReference type="ARBA" id="ARBA00022723"/>
    </source>
</evidence>
<evidence type="ECO:0000256" key="12">
    <source>
        <dbReference type="ARBA" id="ARBA00023157"/>
    </source>
</evidence>
<dbReference type="AlphaFoldDB" id="A0A7J6EE77"/>
<feature type="binding site" evidence="16">
    <location>
        <position position="66"/>
    </location>
    <ligand>
        <name>Ca(2+)</name>
        <dbReference type="ChEBI" id="CHEBI:29108"/>
        <label>1</label>
    </ligand>
</feature>
<feature type="binding site" evidence="16">
    <location>
        <position position="69"/>
    </location>
    <ligand>
        <name>Ca(2+)</name>
        <dbReference type="ChEBI" id="CHEBI:29108"/>
        <label>1</label>
    </ligand>
</feature>
<dbReference type="InterPro" id="IPR019793">
    <property type="entry name" value="Peroxidases_heam-ligand_BS"/>
</dbReference>
<evidence type="ECO:0000313" key="22">
    <source>
        <dbReference type="EMBL" id="KAF4390931.1"/>
    </source>
</evidence>
<comment type="similarity">
    <text evidence="3">Belongs to the peroxidase family. Ascorbate peroxidase subfamily.</text>
</comment>
<dbReference type="InterPro" id="IPR000823">
    <property type="entry name" value="Peroxidase_pln"/>
</dbReference>
<dbReference type="GO" id="GO:0042744">
    <property type="term" value="P:hydrogen peroxide catabolic process"/>
    <property type="evidence" value="ECO:0007669"/>
    <property type="project" value="UniProtKB-KW"/>
</dbReference>
<comment type="catalytic activity">
    <reaction evidence="1 19">
        <text>2 a phenolic donor + H2O2 = 2 a phenolic radical donor + 2 H2O</text>
        <dbReference type="Rhea" id="RHEA:56136"/>
        <dbReference type="ChEBI" id="CHEBI:15377"/>
        <dbReference type="ChEBI" id="CHEBI:16240"/>
        <dbReference type="ChEBI" id="CHEBI:139520"/>
        <dbReference type="ChEBI" id="CHEBI:139521"/>
        <dbReference type="EC" id="1.11.1.7"/>
    </reaction>
</comment>
<dbReference type="Gene3D" id="1.10.420.10">
    <property type="entry name" value="Peroxidase, domain 2"/>
    <property type="match status" value="1"/>
</dbReference>
<feature type="site" description="Transition state stabilizer" evidence="17">
    <location>
        <position position="61"/>
    </location>
</feature>
<feature type="binding site" evidence="16">
    <location>
        <position position="194"/>
    </location>
    <ligand>
        <name>Ca(2+)</name>
        <dbReference type="ChEBI" id="CHEBI:29108"/>
        <label>2</label>
    </ligand>
</feature>
<dbReference type="GO" id="GO:0020037">
    <property type="term" value="F:heme binding"/>
    <property type="evidence" value="ECO:0007669"/>
    <property type="project" value="UniProtKB-UniRule"/>
</dbReference>
<feature type="binding site" evidence="16">
    <location>
        <position position="249"/>
    </location>
    <ligand>
        <name>Ca(2+)</name>
        <dbReference type="ChEBI" id="CHEBI:29108"/>
        <label>2</label>
    </ligand>
</feature>
<evidence type="ECO:0000256" key="18">
    <source>
        <dbReference type="PIRSR" id="PIRSR600823-5"/>
    </source>
</evidence>
<comment type="similarity">
    <text evidence="19">Belongs to the peroxidase family. Classical plant (class III) peroxidase subfamily.</text>
</comment>
<dbReference type="InterPro" id="IPR010255">
    <property type="entry name" value="Haem_peroxidase_sf"/>
</dbReference>
<proteinExistence type="inferred from homology"/>
<feature type="binding site" evidence="16">
    <location>
        <position position="246"/>
    </location>
    <ligand>
        <name>Ca(2+)</name>
        <dbReference type="ChEBI" id="CHEBI:29108"/>
        <label>2</label>
    </ligand>
</feature>
<evidence type="ECO:0000256" key="11">
    <source>
        <dbReference type="ARBA" id="ARBA00023004"/>
    </source>
</evidence>
<evidence type="ECO:0000256" key="15">
    <source>
        <dbReference type="PIRSR" id="PIRSR600823-2"/>
    </source>
</evidence>
<dbReference type="InterPro" id="IPR002016">
    <property type="entry name" value="Haem_peroxidase"/>
</dbReference>
<dbReference type="OMA" id="NVPMANQ"/>
<evidence type="ECO:0000256" key="9">
    <source>
        <dbReference type="ARBA" id="ARBA00022729"/>
    </source>
</evidence>
<dbReference type="InterPro" id="IPR019794">
    <property type="entry name" value="Peroxidases_AS"/>
</dbReference>
<evidence type="ECO:0000256" key="1">
    <source>
        <dbReference type="ARBA" id="ARBA00000189"/>
    </source>
</evidence>
<feature type="disulfide bond" evidence="18">
    <location>
        <begin position="67"/>
        <end position="72"/>
    </location>
</feature>
<dbReference type="EC" id="1.11.1.7" evidence="4 19"/>
<evidence type="ECO:0000256" key="5">
    <source>
        <dbReference type="ARBA" id="ARBA00022525"/>
    </source>
</evidence>
<keyword evidence="8 16" id="KW-0479">Metal-binding</keyword>
<evidence type="ECO:0000256" key="16">
    <source>
        <dbReference type="PIRSR" id="PIRSR600823-3"/>
    </source>
</evidence>
<evidence type="ECO:0000256" key="7">
    <source>
        <dbReference type="ARBA" id="ARBA00022617"/>
    </source>
</evidence>
<feature type="binding site" description="axial binding residue" evidence="16">
    <location>
        <position position="193"/>
    </location>
    <ligand>
        <name>heme b</name>
        <dbReference type="ChEBI" id="CHEBI:60344"/>
    </ligand>
    <ligandPart>
        <name>Fe</name>
        <dbReference type="ChEBI" id="CHEBI:18248"/>
    </ligandPart>
</feature>
<dbReference type="Pfam" id="PF00141">
    <property type="entry name" value="peroxidase"/>
    <property type="match status" value="1"/>
</dbReference>
<dbReference type="GO" id="GO:0046872">
    <property type="term" value="F:metal ion binding"/>
    <property type="evidence" value="ECO:0007669"/>
    <property type="project" value="UniProtKB-UniRule"/>
</dbReference>
<feature type="binding site" evidence="16">
    <location>
        <position position="73"/>
    </location>
    <ligand>
        <name>Ca(2+)</name>
        <dbReference type="ChEBI" id="CHEBI:29108"/>
        <label>1</label>
    </ligand>
</feature>
<dbReference type="InterPro" id="IPR033905">
    <property type="entry name" value="Secretory_peroxidase"/>
</dbReference>
<comment type="cofactor">
    <cofactor evidence="16 19">
        <name>Ca(2+)</name>
        <dbReference type="ChEBI" id="CHEBI:29108"/>
    </cofactor>
    <text evidence="16 19">Binds 2 calcium ions per subunit.</text>
</comment>
<keyword evidence="11 16" id="KW-0408">Iron</keyword>
<dbReference type="PROSITE" id="PS50873">
    <property type="entry name" value="PEROXIDASE_4"/>
    <property type="match status" value="1"/>
</dbReference>
<keyword evidence="12 18" id="KW-1015">Disulfide bond</keyword>
<feature type="chain" id="PRO_5044519345" description="Peroxidase" evidence="19">
    <location>
        <begin position="22"/>
        <end position="326"/>
    </location>
</feature>
<keyword evidence="13 19" id="KW-0376">Hydrogen peroxide</keyword>
<keyword evidence="9 19" id="KW-0732">Signal</keyword>
<accession>A0A7J6EE77</accession>
<dbReference type="GO" id="GO:0006979">
    <property type="term" value="P:response to oxidative stress"/>
    <property type="evidence" value="ECO:0007669"/>
    <property type="project" value="UniProtKB-UniRule"/>
</dbReference>
<feature type="binding site" evidence="16">
    <location>
        <position position="75"/>
    </location>
    <ligand>
        <name>Ca(2+)</name>
        <dbReference type="ChEBI" id="CHEBI:29108"/>
        <label>1</label>
    </ligand>
</feature>
<dbReference type="FunFam" id="1.10.420.10:FF:000007">
    <property type="entry name" value="Peroxidase"/>
    <property type="match status" value="1"/>
</dbReference>
<evidence type="ECO:0000256" key="2">
    <source>
        <dbReference type="ARBA" id="ARBA00002322"/>
    </source>
</evidence>
<dbReference type="PANTHER" id="PTHR31517:SF17">
    <property type="entry name" value="PEROXIDASE 6"/>
    <property type="match status" value="1"/>
</dbReference>
<dbReference type="EMBL" id="JAATIQ010000061">
    <property type="protein sequence ID" value="KAF4390931.1"/>
    <property type="molecule type" value="Genomic_DNA"/>
</dbReference>
<feature type="domain" description="Plant heme peroxidase family profile" evidence="20">
    <location>
        <begin position="24"/>
        <end position="326"/>
    </location>
</feature>
<evidence type="ECO:0000256" key="10">
    <source>
        <dbReference type="ARBA" id="ARBA00023002"/>
    </source>
</evidence>
<keyword evidence="5 19" id="KW-0964">Secreted</keyword>
<comment type="cofactor">
    <cofactor evidence="16 19">
        <name>heme b</name>
        <dbReference type="ChEBI" id="CHEBI:60344"/>
    </cofactor>
    <text evidence="16 19">Binds 1 heme b (iron(II)-protoporphyrin IX) group per subunit.</text>
</comment>
<feature type="binding site" evidence="16">
    <location>
        <position position="254"/>
    </location>
    <ligand>
        <name>Ca(2+)</name>
        <dbReference type="ChEBI" id="CHEBI:29108"/>
        <label>2</label>
    </ligand>
</feature>
<evidence type="ECO:0000256" key="4">
    <source>
        <dbReference type="ARBA" id="ARBA00012313"/>
    </source>
</evidence>
<evidence type="ECO:0000256" key="13">
    <source>
        <dbReference type="ARBA" id="ARBA00023324"/>
    </source>
</evidence>
<dbReference type="GO" id="GO:0005576">
    <property type="term" value="C:extracellular region"/>
    <property type="evidence" value="ECO:0007669"/>
    <property type="project" value="UniProtKB-SubCell"/>
</dbReference>
<evidence type="ECO:0000259" key="20">
    <source>
        <dbReference type="PROSITE" id="PS50873"/>
    </source>
</evidence>
<evidence type="ECO:0000313" key="21">
    <source>
        <dbReference type="EMBL" id="KAF4356757.1"/>
    </source>
</evidence>
<dbReference type="PROSITE" id="PS00436">
    <property type="entry name" value="PEROXIDASE_2"/>
    <property type="match status" value="1"/>
</dbReference>
<evidence type="ECO:0000256" key="17">
    <source>
        <dbReference type="PIRSR" id="PIRSR600823-4"/>
    </source>
</evidence>
<organism evidence="21 23">
    <name type="scientific">Cannabis sativa</name>
    <name type="common">Hemp</name>
    <name type="synonym">Marijuana</name>
    <dbReference type="NCBI Taxonomy" id="3483"/>
    <lineage>
        <taxon>Eukaryota</taxon>
        <taxon>Viridiplantae</taxon>
        <taxon>Streptophyta</taxon>
        <taxon>Embryophyta</taxon>
        <taxon>Tracheophyta</taxon>
        <taxon>Spermatophyta</taxon>
        <taxon>Magnoliopsida</taxon>
        <taxon>eudicotyledons</taxon>
        <taxon>Gunneridae</taxon>
        <taxon>Pentapetalae</taxon>
        <taxon>rosids</taxon>
        <taxon>fabids</taxon>
        <taxon>Rosales</taxon>
        <taxon>Cannabaceae</taxon>
        <taxon>Cannabis</taxon>
    </lineage>
</organism>
<keyword evidence="23" id="KW-1185">Reference proteome</keyword>
<dbReference type="PANTHER" id="PTHR31517">
    <property type="match status" value="1"/>
</dbReference>
<dbReference type="Proteomes" id="UP000583929">
    <property type="component" value="Unassembled WGS sequence"/>
</dbReference>
<evidence type="ECO:0000256" key="19">
    <source>
        <dbReference type="RuleBase" id="RU362060"/>
    </source>
</evidence>
<dbReference type="PRINTS" id="PR00461">
    <property type="entry name" value="PLPEROXIDASE"/>
</dbReference>
<evidence type="ECO:0000256" key="3">
    <source>
        <dbReference type="ARBA" id="ARBA00006873"/>
    </source>
</evidence>
<keyword evidence="7 19" id="KW-0349">Heme</keyword>
<keyword evidence="10 19" id="KW-0560">Oxidoreductase</keyword>
<feature type="active site" description="Proton acceptor" evidence="14">
    <location>
        <position position="65"/>
    </location>
</feature>
<accession>A0A803P4T8</accession>
<feature type="binding site" evidence="16">
    <location>
        <position position="87"/>
    </location>
    <ligand>
        <name>Ca(2+)</name>
        <dbReference type="ChEBI" id="CHEBI:29108"/>
        <label>1</label>
    </ligand>
</feature>
<keyword evidence="16 19" id="KW-0106">Calcium</keyword>
<dbReference type="CDD" id="cd00693">
    <property type="entry name" value="secretory_peroxidase"/>
    <property type="match status" value="1"/>
</dbReference>
<feature type="binding site" evidence="16">
    <location>
        <position position="71"/>
    </location>
    <ligand>
        <name>Ca(2+)</name>
        <dbReference type="ChEBI" id="CHEBI:29108"/>
        <label>1</label>
    </ligand>
</feature>
<protein>
    <recommendedName>
        <fullName evidence="4 19">Peroxidase</fullName>
        <ecNumber evidence="4 19">1.11.1.7</ecNumber>
    </recommendedName>
</protein>
<dbReference type="GO" id="GO:0140825">
    <property type="term" value="F:lactoperoxidase activity"/>
    <property type="evidence" value="ECO:0007669"/>
    <property type="project" value="UniProtKB-EC"/>
</dbReference>
<comment type="subcellular location">
    <subcellularLocation>
        <location evidence="19">Secreted</location>
    </subcellularLocation>
</comment>
<feature type="disulfide bond" evidence="18">
    <location>
        <begin position="121"/>
        <end position="322"/>
    </location>
</feature>
<dbReference type="PRINTS" id="PR00458">
    <property type="entry name" value="PEROXIDASE"/>
</dbReference>
<dbReference type="Gene3D" id="1.10.520.10">
    <property type="match status" value="1"/>
</dbReference>
<dbReference type="PROSITE" id="PS00435">
    <property type="entry name" value="PEROXIDASE_1"/>
    <property type="match status" value="1"/>
</dbReference>
<keyword evidence="6 19" id="KW-0575">Peroxidase</keyword>
<gene>
    <name evidence="21" type="ORF">G4B88_017787</name>
    <name evidence="22" type="ORF">G4B88_030609</name>
</gene>
<feature type="binding site" evidence="15">
    <location>
        <position position="163"/>
    </location>
    <ligand>
        <name>substrate</name>
    </ligand>
</feature>
<comment type="caution">
    <text evidence="21">The sequence shown here is derived from an EMBL/GenBank/DDBJ whole genome shotgun (WGS) entry which is preliminary data.</text>
</comment>